<dbReference type="AlphaFoldDB" id="A0A392S2V7"/>
<reference evidence="1 2" key="1">
    <citation type="journal article" date="2018" name="Front. Plant Sci.">
        <title>Red Clover (Trifolium pratense) and Zigzag Clover (T. medium) - A Picture of Genomic Similarities and Differences.</title>
        <authorList>
            <person name="Dluhosova J."/>
            <person name="Istvanek J."/>
            <person name="Nedelnik J."/>
            <person name="Repkova J."/>
        </authorList>
    </citation>
    <scope>NUCLEOTIDE SEQUENCE [LARGE SCALE GENOMIC DNA]</scope>
    <source>
        <strain evidence="2">cv. 10/8</strain>
        <tissue evidence="1">Leaf</tissue>
    </source>
</reference>
<feature type="non-terminal residue" evidence="1">
    <location>
        <position position="1"/>
    </location>
</feature>
<sequence length="70" mass="8185">LKIRWKNCLVKASQMNFLISHIYREGNHCADKLASLGLAVNEYTWWSSPPICIREELTKNRLGLPSYRFC</sequence>
<accession>A0A392S2V7</accession>
<keyword evidence="2" id="KW-1185">Reference proteome</keyword>
<protein>
    <submittedName>
        <fullName evidence="1">Ribonuclease H protein</fullName>
    </submittedName>
</protein>
<dbReference type="EMBL" id="LXQA010305764">
    <property type="protein sequence ID" value="MCI42534.1"/>
    <property type="molecule type" value="Genomic_DNA"/>
</dbReference>
<comment type="caution">
    <text evidence="1">The sequence shown here is derived from an EMBL/GenBank/DDBJ whole genome shotgun (WGS) entry which is preliminary data.</text>
</comment>
<evidence type="ECO:0000313" key="1">
    <source>
        <dbReference type="EMBL" id="MCI42534.1"/>
    </source>
</evidence>
<proteinExistence type="predicted"/>
<organism evidence="1 2">
    <name type="scientific">Trifolium medium</name>
    <dbReference type="NCBI Taxonomy" id="97028"/>
    <lineage>
        <taxon>Eukaryota</taxon>
        <taxon>Viridiplantae</taxon>
        <taxon>Streptophyta</taxon>
        <taxon>Embryophyta</taxon>
        <taxon>Tracheophyta</taxon>
        <taxon>Spermatophyta</taxon>
        <taxon>Magnoliopsida</taxon>
        <taxon>eudicotyledons</taxon>
        <taxon>Gunneridae</taxon>
        <taxon>Pentapetalae</taxon>
        <taxon>rosids</taxon>
        <taxon>fabids</taxon>
        <taxon>Fabales</taxon>
        <taxon>Fabaceae</taxon>
        <taxon>Papilionoideae</taxon>
        <taxon>50 kb inversion clade</taxon>
        <taxon>NPAAA clade</taxon>
        <taxon>Hologalegina</taxon>
        <taxon>IRL clade</taxon>
        <taxon>Trifolieae</taxon>
        <taxon>Trifolium</taxon>
    </lineage>
</organism>
<evidence type="ECO:0000313" key="2">
    <source>
        <dbReference type="Proteomes" id="UP000265520"/>
    </source>
</evidence>
<dbReference type="Proteomes" id="UP000265520">
    <property type="component" value="Unassembled WGS sequence"/>
</dbReference>
<name>A0A392S2V7_9FABA</name>